<evidence type="ECO:0000256" key="3">
    <source>
        <dbReference type="ARBA" id="ARBA00023242"/>
    </source>
</evidence>
<dbReference type="GO" id="GO:0000993">
    <property type="term" value="F:RNA polymerase II complex binding"/>
    <property type="evidence" value="ECO:0007669"/>
    <property type="project" value="TreeGrafter"/>
</dbReference>
<evidence type="ECO:0000256" key="4">
    <source>
        <dbReference type="SAM" id="MobiDB-lite"/>
    </source>
</evidence>
<dbReference type="OMA" id="WSEQISK"/>
<feature type="compositionally biased region" description="Low complexity" evidence="4">
    <location>
        <begin position="184"/>
        <end position="202"/>
    </location>
</feature>
<feature type="domain" description="WW" evidence="5">
    <location>
        <begin position="75"/>
        <end position="102"/>
    </location>
</feature>
<dbReference type="Gene3D" id="2.20.70.10">
    <property type="match status" value="1"/>
</dbReference>
<dbReference type="InterPro" id="IPR036020">
    <property type="entry name" value="WW_dom_sf"/>
</dbReference>
<dbReference type="GO" id="GO:0006325">
    <property type="term" value="P:chromatin organization"/>
    <property type="evidence" value="ECO:0007669"/>
    <property type="project" value="UniProtKB-KW"/>
</dbReference>
<accession>A0A915JGF5</accession>
<feature type="region of interest" description="Disordered" evidence="4">
    <location>
        <begin position="213"/>
        <end position="232"/>
    </location>
</feature>
<dbReference type="InterPro" id="IPR038867">
    <property type="entry name" value="WAC"/>
</dbReference>
<dbReference type="PROSITE" id="PS01159">
    <property type="entry name" value="WW_DOMAIN_1"/>
    <property type="match status" value="1"/>
</dbReference>
<dbReference type="InterPro" id="IPR001202">
    <property type="entry name" value="WW_dom"/>
</dbReference>
<dbReference type="Pfam" id="PF00397">
    <property type="entry name" value="WW"/>
    <property type="match status" value="1"/>
</dbReference>
<feature type="region of interest" description="Disordered" evidence="4">
    <location>
        <begin position="136"/>
        <end position="204"/>
    </location>
</feature>
<proteinExistence type="predicted"/>
<keyword evidence="2" id="KW-0156">Chromatin regulator</keyword>
<dbReference type="SMART" id="SM00456">
    <property type="entry name" value="WW"/>
    <property type="match status" value="1"/>
</dbReference>
<keyword evidence="3" id="KW-0539">Nucleus</keyword>
<dbReference type="PANTHER" id="PTHR15911">
    <property type="entry name" value="WW DOMAIN-CONTAINING ADAPTER PROTEIN WITH COILED-COIL"/>
    <property type="match status" value="1"/>
</dbReference>
<dbReference type="SUPFAM" id="SSF51045">
    <property type="entry name" value="WW domain"/>
    <property type="match status" value="1"/>
</dbReference>
<feature type="compositionally biased region" description="Low complexity" evidence="4">
    <location>
        <begin position="221"/>
        <end position="232"/>
    </location>
</feature>
<feature type="region of interest" description="Disordered" evidence="4">
    <location>
        <begin position="1"/>
        <end position="62"/>
    </location>
</feature>
<dbReference type="GO" id="GO:0005634">
    <property type="term" value="C:nucleus"/>
    <property type="evidence" value="ECO:0007669"/>
    <property type="project" value="UniProtKB-SubCell"/>
</dbReference>
<comment type="subcellular location">
    <subcellularLocation>
        <location evidence="1">Nucleus</location>
    </subcellularLocation>
</comment>
<dbReference type="AlphaFoldDB" id="A0A915JGF5"/>
<name>A0A915JGF5_ROMCU</name>
<reference evidence="7" key="1">
    <citation type="submission" date="2022-11" db="UniProtKB">
        <authorList>
            <consortium name="WormBaseParasite"/>
        </authorList>
    </citation>
    <scope>IDENTIFICATION</scope>
</reference>
<evidence type="ECO:0000313" key="6">
    <source>
        <dbReference type="Proteomes" id="UP000887565"/>
    </source>
</evidence>
<evidence type="ECO:0000256" key="2">
    <source>
        <dbReference type="ARBA" id="ARBA00022853"/>
    </source>
</evidence>
<evidence type="ECO:0000256" key="1">
    <source>
        <dbReference type="ARBA" id="ARBA00004123"/>
    </source>
</evidence>
<organism evidence="6 7">
    <name type="scientific">Romanomermis culicivorax</name>
    <name type="common">Nematode worm</name>
    <dbReference type="NCBI Taxonomy" id="13658"/>
    <lineage>
        <taxon>Eukaryota</taxon>
        <taxon>Metazoa</taxon>
        <taxon>Ecdysozoa</taxon>
        <taxon>Nematoda</taxon>
        <taxon>Enoplea</taxon>
        <taxon>Dorylaimia</taxon>
        <taxon>Mermithida</taxon>
        <taxon>Mermithoidea</taxon>
        <taxon>Mermithidae</taxon>
        <taxon>Romanomermis</taxon>
    </lineage>
</organism>
<sequence length="347" mass="39775">MSSMKYEDNRNLYPQIDGDGRNSRSSSSKHKSSRNSSHNGLIKHDSHDKHRNNKRIKEEKFEPDEKHRFKKYEDWSEQISKAGKKYYYNCRTEVSQWEKPPDWIEFEKKHYYMLKHGGTNLSTSSEVRAQANGHELNVVPSTSNADYGRGYGQQSSQKPHNRTDHQPTTITVNQAHHHPHHIQSTSSSNNNNDRNSKNNNHSASTNMHLETISTTNESEKSTTAVASSSRVEVSATCRNAMRQQEAADSNSTYFDLPALPTFSSSHASFYRDQMSCNIKDWAASHFENQALSLSERSFQTSLEVAQVSADLKCSRSLVRTAEIRATLLDQRYITTSYKRPYRLLSQF</sequence>
<dbReference type="WBParaSite" id="nRc.2.0.1.t25409-RA">
    <property type="protein sequence ID" value="nRc.2.0.1.t25409-RA"/>
    <property type="gene ID" value="nRc.2.0.1.g25409"/>
</dbReference>
<protein>
    <submittedName>
        <fullName evidence="7">WW domain-containing protein</fullName>
    </submittedName>
</protein>
<keyword evidence="6" id="KW-1185">Reference proteome</keyword>
<dbReference type="CDD" id="cd00201">
    <property type="entry name" value="WW"/>
    <property type="match status" value="1"/>
</dbReference>
<dbReference type="PROSITE" id="PS50020">
    <property type="entry name" value="WW_DOMAIN_2"/>
    <property type="match status" value="1"/>
</dbReference>
<feature type="compositionally biased region" description="Basic and acidic residues" evidence="4">
    <location>
        <begin position="1"/>
        <end position="10"/>
    </location>
</feature>
<evidence type="ECO:0000259" key="5">
    <source>
        <dbReference type="PROSITE" id="PS50020"/>
    </source>
</evidence>
<dbReference type="GO" id="GO:0010506">
    <property type="term" value="P:regulation of autophagy"/>
    <property type="evidence" value="ECO:0007669"/>
    <property type="project" value="TreeGrafter"/>
</dbReference>
<dbReference type="PANTHER" id="PTHR15911:SF6">
    <property type="entry name" value="WW DOMAIN-CONTAINING ADAPTER PROTEIN WITH COILED-COIL"/>
    <property type="match status" value="1"/>
</dbReference>
<dbReference type="Proteomes" id="UP000887565">
    <property type="component" value="Unplaced"/>
</dbReference>
<dbReference type="GO" id="GO:1904263">
    <property type="term" value="P:positive regulation of TORC1 signaling"/>
    <property type="evidence" value="ECO:0007669"/>
    <property type="project" value="TreeGrafter"/>
</dbReference>
<dbReference type="GO" id="GO:0003682">
    <property type="term" value="F:chromatin binding"/>
    <property type="evidence" value="ECO:0007669"/>
    <property type="project" value="TreeGrafter"/>
</dbReference>
<evidence type="ECO:0000313" key="7">
    <source>
        <dbReference type="WBParaSite" id="nRc.2.0.1.t25409-RA"/>
    </source>
</evidence>